<dbReference type="InterPro" id="IPR037046">
    <property type="entry name" value="AlkA_N_sf"/>
</dbReference>
<dbReference type="CDD" id="cd00056">
    <property type="entry name" value="ENDO3c"/>
    <property type="match status" value="1"/>
</dbReference>
<dbReference type="KEGG" id="afi:Acife_0386"/>
<reference evidence="15 16" key="1">
    <citation type="journal article" date="2011" name="J. Bacteriol.">
        <title>Draft genome of the psychrotolerant acidophile Acidithiobacillus ferrivorans SS3.</title>
        <authorList>
            <person name="Liljeqvist M."/>
            <person name="Valdes J."/>
            <person name="Holmes D.S."/>
            <person name="Dopson M."/>
        </authorList>
    </citation>
    <scope>NUCLEOTIDE SEQUENCE [LARGE SCALE GENOMIC DNA]</scope>
    <source>
        <strain evidence="15 16">SS3</strain>
    </source>
</reference>
<dbReference type="InterPro" id="IPR051912">
    <property type="entry name" value="Alkylbase_DNA_Glycosylase/TA"/>
</dbReference>
<evidence type="ECO:0000256" key="4">
    <source>
        <dbReference type="ARBA" id="ARBA00022603"/>
    </source>
</evidence>
<dbReference type="Gene3D" id="1.10.1670.10">
    <property type="entry name" value="Helix-hairpin-Helix base-excision DNA repair enzymes (C-terminal)"/>
    <property type="match status" value="1"/>
</dbReference>
<dbReference type="GO" id="GO:0003700">
    <property type="term" value="F:DNA-binding transcription factor activity"/>
    <property type="evidence" value="ECO:0007669"/>
    <property type="project" value="InterPro"/>
</dbReference>
<keyword evidence="4" id="KW-0489">Methyltransferase</keyword>
<dbReference type="GO" id="GO:0032259">
    <property type="term" value="P:methylation"/>
    <property type="evidence" value="ECO:0007669"/>
    <property type="project" value="UniProtKB-KW"/>
</dbReference>
<evidence type="ECO:0000256" key="11">
    <source>
        <dbReference type="ARBA" id="ARBA00023159"/>
    </source>
</evidence>
<dbReference type="InterPro" id="IPR011257">
    <property type="entry name" value="DNA_glycosylase"/>
</dbReference>
<dbReference type="InterPro" id="IPR010316">
    <property type="entry name" value="AlkA_N"/>
</dbReference>
<comment type="catalytic activity">
    <reaction evidence="1">
        <text>Hydrolysis of alkylated DNA, releasing 3-methyladenine, 3-methylguanine, 7-methylguanine and 7-methyladenine.</text>
        <dbReference type="EC" id="3.2.2.21"/>
    </reaction>
</comment>
<dbReference type="RefSeq" id="WP_014027881.1">
    <property type="nucleotide sequence ID" value="NC_015942.1"/>
</dbReference>
<keyword evidence="11" id="KW-0010">Activator</keyword>
<dbReference type="Gene3D" id="1.10.340.30">
    <property type="entry name" value="Hypothetical protein, domain 2"/>
    <property type="match status" value="1"/>
</dbReference>
<dbReference type="Pfam" id="PF02805">
    <property type="entry name" value="Ada_Zn_binding"/>
    <property type="match status" value="1"/>
</dbReference>
<feature type="domain" description="HTH araC/xylS-type" evidence="14">
    <location>
        <begin position="90"/>
        <end position="189"/>
    </location>
</feature>
<evidence type="ECO:0000256" key="7">
    <source>
        <dbReference type="ARBA" id="ARBA00022763"/>
    </source>
</evidence>
<proteinExistence type="predicted"/>
<evidence type="ECO:0000256" key="5">
    <source>
        <dbReference type="ARBA" id="ARBA00022679"/>
    </source>
</evidence>
<keyword evidence="13" id="KW-0234">DNA repair</keyword>
<organism evidence="15 16">
    <name type="scientific">Acidithiobacillus ferrivorans SS3</name>
    <dbReference type="NCBI Taxonomy" id="743299"/>
    <lineage>
        <taxon>Bacteria</taxon>
        <taxon>Pseudomonadati</taxon>
        <taxon>Pseudomonadota</taxon>
        <taxon>Acidithiobacillia</taxon>
        <taxon>Acidithiobacillales</taxon>
        <taxon>Acidithiobacillaceae</taxon>
        <taxon>Acidithiobacillus</taxon>
    </lineage>
</organism>
<dbReference type="GO" id="GO:0008270">
    <property type="term" value="F:zinc ion binding"/>
    <property type="evidence" value="ECO:0007669"/>
    <property type="project" value="InterPro"/>
</dbReference>
<evidence type="ECO:0000256" key="3">
    <source>
        <dbReference type="ARBA" id="ARBA00012000"/>
    </source>
</evidence>
<dbReference type="SMART" id="SM01009">
    <property type="entry name" value="AlkA_N"/>
    <property type="match status" value="1"/>
</dbReference>
<dbReference type="Pfam" id="PF00730">
    <property type="entry name" value="HhH-GPD"/>
    <property type="match status" value="1"/>
</dbReference>
<dbReference type="SMART" id="SM00478">
    <property type="entry name" value="ENDO3c"/>
    <property type="match status" value="1"/>
</dbReference>
<evidence type="ECO:0000313" key="16">
    <source>
        <dbReference type="Proteomes" id="UP000009220"/>
    </source>
</evidence>
<evidence type="ECO:0000256" key="13">
    <source>
        <dbReference type="ARBA" id="ARBA00023204"/>
    </source>
</evidence>
<gene>
    <name evidence="15" type="ORF">Acife_0386</name>
</gene>
<dbReference type="InterPro" id="IPR003265">
    <property type="entry name" value="HhH-GPD_domain"/>
</dbReference>
<dbReference type="SUPFAM" id="SSF46689">
    <property type="entry name" value="Homeodomain-like"/>
    <property type="match status" value="1"/>
</dbReference>
<dbReference type="PANTHER" id="PTHR43003:SF13">
    <property type="entry name" value="DNA-3-METHYLADENINE GLYCOSYLASE 2"/>
    <property type="match status" value="1"/>
</dbReference>
<dbReference type="GO" id="GO:0006307">
    <property type="term" value="P:DNA alkylation repair"/>
    <property type="evidence" value="ECO:0007669"/>
    <property type="project" value="TreeGrafter"/>
</dbReference>
<dbReference type="GO" id="GO:0032131">
    <property type="term" value="F:alkylated DNA binding"/>
    <property type="evidence" value="ECO:0007669"/>
    <property type="project" value="TreeGrafter"/>
</dbReference>
<name>G0JSQ3_9PROT</name>
<keyword evidence="7" id="KW-0227">DNA damage</keyword>
<dbReference type="SMART" id="SM00342">
    <property type="entry name" value="HTH_ARAC"/>
    <property type="match status" value="1"/>
</dbReference>
<dbReference type="Proteomes" id="UP000009220">
    <property type="component" value="Chromosome"/>
</dbReference>
<evidence type="ECO:0000256" key="10">
    <source>
        <dbReference type="ARBA" id="ARBA00023125"/>
    </source>
</evidence>
<sequence length="492" mass="53330">MNTSDLNREVCYRAVLARDARFDGKFYTAVLSTGIYCRPVCPARPPKLENCLFVPSTAVARQLGFRACLRCRPELVGAEPFAEASALMVSRALQQMSDDGALNGTNLDEVAVQLGVSGRHLRRLFVRVLGSPPTALAQMQRILLAKKLIAETGLSMTDVALAAGFGSVRRFNAVMQRHCGCAPGVLRHTSASKSDMAAGITMKLPYTPPYDWAALLEFLAGRAIPGVEAVQSGQSGQYWRSFQLEGTQGLVEVHPDPANDQLLATIHATKTPPIGIIVARLRRLFDLDTEIIRIDQHLSTDPLMASRVRARPGLRVPGAWDLFELTVRAILGQQISVAAATTLSGRLVAALGGSLTEEMALLSDGTGISRIFPTPAAVMAADLGSIGLTRAREKALQTLAVAMQEGRLAFSAHTLDSIIKNLCELPGIGPWTAHYIAMRGYRDPDAFPHSDLGLLRALETESGRPSPTEMLMLAEAWRPWRAYAAMRLWAQP</sequence>
<evidence type="ECO:0000256" key="6">
    <source>
        <dbReference type="ARBA" id="ARBA00022723"/>
    </source>
</evidence>
<dbReference type="FunFam" id="3.40.10.10:FF:000001">
    <property type="entry name" value="DNA-3-methyladenine glycosylase 2"/>
    <property type="match status" value="1"/>
</dbReference>
<dbReference type="InterPro" id="IPR023170">
    <property type="entry name" value="HhH_base_excis_C"/>
</dbReference>
<keyword evidence="9" id="KW-0805">Transcription regulation</keyword>
<dbReference type="GO" id="GO:0043916">
    <property type="term" value="F:DNA-7-methylguanine glycosylase activity"/>
    <property type="evidence" value="ECO:0007669"/>
    <property type="project" value="TreeGrafter"/>
</dbReference>
<dbReference type="GO" id="GO:0005737">
    <property type="term" value="C:cytoplasm"/>
    <property type="evidence" value="ECO:0007669"/>
    <property type="project" value="TreeGrafter"/>
</dbReference>
<evidence type="ECO:0000256" key="12">
    <source>
        <dbReference type="ARBA" id="ARBA00023163"/>
    </source>
</evidence>
<dbReference type="EMBL" id="CP002985">
    <property type="protein sequence ID" value="AEM46610.1"/>
    <property type="molecule type" value="Genomic_DNA"/>
</dbReference>
<dbReference type="AlphaFoldDB" id="G0JSQ3"/>
<dbReference type="GO" id="GO:0008168">
    <property type="term" value="F:methyltransferase activity"/>
    <property type="evidence" value="ECO:0007669"/>
    <property type="project" value="UniProtKB-KW"/>
</dbReference>
<dbReference type="Gene3D" id="1.10.10.60">
    <property type="entry name" value="Homeodomain-like"/>
    <property type="match status" value="1"/>
</dbReference>
<comment type="cofactor">
    <cofactor evidence="2">
        <name>Zn(2+)</name>
        <dbReference type="ChEBI" id="CHEBI:29105"/>
    </cofactor>
</comment>
<evidence type="ECO:0000256" key="2">
    <source>
        <dbReference type="ARBA" id="ARBA00001947"/>
    </source>
</evidence>
<keyword evidence="12" id="KW-0804">Transcription</keyword>
<dbReference type="eggNOG" id="COG0122">
    <property type="taxonomic scope" value="Bacteria"/>
</dbReference>
<dbReference type="InterPro" id="IPR035451">
    <property type="entry name" value="Ada-like_dom_sf"/>
</dbReference>
<accession>G0JSQ3</accession>
<keyword evidence="6" id="KW-0479">Metal-binding</keyword>
<dbReference type="Pfam" id="PF06029">
    <property type="entry name" value="AlkA_N"/>
    <property type="match status" value="1"/>
</dbReference>
<dbReference type="GO" id="GO:0006285">
    <property type="term" value="P:base-excision repair, AP site formation"/>
    <property type="evidence" value="ECO:0007669"/>
    <property type="project" value="TreeGrafter"/>
</dbReference>
<dbReference type="SUPFAM" id="SSF55945">
    <property type="entry name" value="TATA-box binding protein-like"/>
    <property type="match status" value="1"/>
</dbReference>
<evidence type="ECO:0000313" key="15">
    <source>
        <dbReference type="EMBL" id="AEM46610.1"/>
    </source>
</evidence>
<dbReference type="HOGENOM" id="CLU_000445_72_6_6"/>
<dbReference type="PROSITE" id="PS01124">
    <property type="entry name" value="HTH_ARAC_FAMILY_2"/>
    <property type="match status" value="1"/>
</dbReference>
<dbReference type="Gene3D" id="3.40.10.10">
    <property type="entry name" value="DNA Methylphosphotriester Repair Domain"/>
    <property type="match status" value="1"/>
</dbReference>
<dbReference type="GO" id="GO:0008725">
    <property type="term" value="F:DNA-3-methyladenine glycosylase activity"/>
    <property type="evidence" value="ECO:0007669"/>
    <property type="project" value="TreeGrafter"/>
</dbReference>
<evidence type="ECO:0000259" key="14">
    <source>
        <dbReference type="PROSITE" id="PS01124"/>
    </source>
</evidence>
<dbReference type="SUPFAM" id="SSF57884">
    <property type="entry name" value="Ada DNA repair protein, N-terminal domain (N-Ada 10)"/>
    <property type="match status" value="1"/>
</dbReference>
<dbReference type="PANTHER" id="PTHR43003">
    <property type="entry name" value="DNA-3-METHYLADENINE GLYCOSYLASE"/>
    <property type="match status" value="1"/>
</dbReference>
<dbReference type="Gene3D" id="3.30.310.20">
    <property type="entry name" value="DNA-3-methyladenine glycosylase AlkA, N-terminal domain"/>
    <property type="match status" value="1"/>
</dbReference>
<dbReference type="InterPro" id="IPR018060">
    <property type="entry name" value="HTH_AraC"/>
</dbReference>
<evidence type="ECO:0000256" key="9">
    <source>
        <dbReference type="ARBA" id="ARBA00023015"/>
    </source>
</evidence>
<evidence type="ECO:0000256" key="8">
    <source>
        <dbReference type="ARBA" id="ARBA00022833"/>
    </source>
</evidence>
<dbReference type="EC" id="3.2.2.21" evidence="3"/>
<dbReference type="GO" id="GO:0032993">
    <property type="term" value="C:protein-DNA complex"/>
    <property type="evidence" value="ECO:0007669"/>
    <property type="project" value="TreeGrafter"/>
</dbReference>
<dbReference type="InterPro" id="IPR009057">
    <property type="entry name" value="Homeodomain-like_sf"/>
</dbReference>
<keyword evidence="10" id="KW-0238">DNA-binding</keyword>
<dbReference type="Pfam" id="PF12833">
    <property type="entry name" value="HTH_18"/>
    <property type="match status" value="1"/>
</dbReference>
<evidence type="ECO:0000256" key="1">
    <source>
        <dbReference type="ARBA" id="ARBA00000086"/>
    </source>
</evidence>
<keyword evidence="5" id="KW-0808">Transferase</keyword>
<dbReference type="InterPro" id="IPR004026">
    <property type="entry name" value="Ada_DNA_repair_Zn-bd"/>
</dbReference>
<dbReference type="GO" id="GO:0043565">
    <property type="term" value="F:sequence-specific DNA binding"/>
    <property type="evidence" value="ECO:0007669"/>
    <property type="project" value="InterPro"/>
</dbReference>
<dbReference type="eggNOG" id="COG2169">
    <property type="taxonomic scope" value="Bacteria"/>
</dbReference>
<dbReference type="SUPFAM" id="SSF48150">
    <property type="entry name" value="DNA-glycosylase"/>
    <property type="match status" value="1"/>
</dbReference>
<keyword evidence="8" id="KW-0862">Zinc</keyword>
<protein>
    <recommendedName>
        <fullName evidence="3">DNA-3-methyladenine glycosylase II</fullName>
        <ecNumber evidence="3">3.2.2.21</ecNumber>
    </recommendedName>
</protein>
<dbReference type="STRING" id="743299.Acife_0386"/>